<dbReference type="Gramene" id="OPUNC07G07540.1">
    <property type="protein sequence ID" value="OPUNC07G07540.1"/>
    <property type="gene ID" value="OPUNC07G07540"/>
</dbReference>
<name>A0A0E0LIP4_ORYPU</name>
<accession>A0A0E0LIP4</accession>
<dbReference type="GO" id="GO:0051301">
    <property type="term" value="P:cell division"/>
    <property type="evidence" value="ECO:0007669"/>
    <property type="project" value="UniProtKB-KW"/>
</dbReference>
<dbReference type="HOGENOM" id="CLU_109133_0_0_1"/>
<dbReference type="Proteomes" id="UP000026962">
    <property type="component" value="Chromosome 7"/>
</dbReference>
<evidence type="ECO:0000256" key="1">
    <source>
        <dbReference type="ARBA" id="ARBA00022618"/>
    </source>
</evidence>
<feature type="region of interest" description="Disordered" evidence="3">
    <location>
        <begin position="206"/>
        <end position="230"/>
    </location>
</feature>
<dbReference type="OMA" id="FCGAMEQ"/>
<evidence type="ECO:0000313" key="4">
    <source>
        <dbReference type="EnsemblPlants" id="OPUNC07G07540.1"/>
    </source>
</evidence>
<keyword evidence="2" id="KW-0131">Cell cycle</keyword>
<keyword evidence="1" id="KW-0132">Cell division</keyword>
<dbReference type="EnsemblPlants" id="OPUNC07G07540.1">
    <property type="protein sequence ID" value="OPUNC07G07540.1"/>
    <property type="gene ID" value="OPUNC07G07540"/>
</dbReference>
<dbReference type="GO" id="GO:0019901">
    <property type="term" value="F:protein kinase binding"/>
    <property type="evidence" value="ECO:0007669"/>
    <property type="project" value="InterPro"/>
</dbReference>
<evidence type="ECO:0000256" key="3">
    <source>
        <dbReference type="SAM" id="MobiDB-lite"/>
    </source>
</evidence>
<reference evidence="4" key="2">
    <citation type="submission" date="2018-05" db="EMBL/GenBank/DDBJ databases">
        <title>OpunRS2 (Oryza punctata Reference Sequence Version 2).</title>
        <authorList>
            <person name="Zhang J."/>
            <person name="Kudrna D."/>
            <person name="Lee S."/>
            <person name="Talag J."/>
            <person name="Welchert J."/>
            <person name="Wing R.A."/>
        </authorList>
    </citation>
    <scope>NUCLEOTIDE SEQUENCE [LARGE SCALE GENOMIC DNA]</scope>
</reference>
<keyword evidence="5" id="KW-1185">Reference proteome</keyword>
<sequence length="243" mass="26505">MAAPAILEVSDDGDHPVLRDDERGIPRSLSLLAAIVEADALLHAAAASRTAESDLVRDFRGGATPTVGIGEFLERIHSFIRLESVRHDIQLQGTCYVLAGIYLTRFLRSAAAMETGILVDPSTAHRLVAVAVFVGAKFGNTGDMLPTRWTAVFETSSDAAIRAREMAGLERRFLRAVDYRLFVRSDRFGWFCGAMEQALHRSVSSGRKRTAAEAVEGEEGEEERRRRRSIGACLPPLPAVAAN</sequence>
<evidence type="ECO:0000256" key="2">
    <source>
        <dbReference type="ARBA" id="ARBA00023306"/>
    </source>
</evidence>
<proteinExistence type="predicted"/>
<dbReference type="PANTHER" id="PTHR15615:SF84">
    <property type="entry name" value="OS05G0327000 PROTEIN"/>
    <property type="match status" value="1"/>
</dbReference>
<protein>
    <submittedName>
        <fullName evidence="4">Uncharacterized protein</fullName>
    </submittedName>
</protein>
<dbReference type="AlphaFoldDB" id="A0A0E0LIP4"/>
<dbReference type="InterPro" id="IPR013922">
    <property type="entry name" value="Cyclin_PHO80-like"/>
</dbReference>
<dbReference type="PANTHER" id="PTHR15615">
    <property type="match status" value="1"/>
</dbReference>
<reference evidence="4" key="1">
    <citation type="submission" date="2015-04" db="UniProtKB">
        <authorList>
            <consortium name="EnsemblPlants"/>
        </authorList>
    </citation>
    <scope>IDENTIFICATION</scope>
</reference>
<evidence type="ECO:0000313" key="5">
    <source>
        <dbReference type="Proteomes" id="UP000026962"/>
    </source>
</evidence>
<dbReference type="Gene3D" id="1.10.472.10">
    <property type="entry name" value="Cyclin-like"/>
    <property type="match status" value="1"/>
</dbReference>
<dbReference type="Pfam" id="PF08613">
    <property type="entry name" value="Cyclin"/>
    <property type="match status" value="1"/>
</dbReference>
<dbReference type="eggNOG" id="KOG1674">
    <property type="taxonomic scope" value="Eukaryota"/>
</dbReference>
<organism evidence="4">
    <name type="scientific">Oryza punctata</name>
    <name type="common">Red rice</name>
    <dbReference type="NCBI Taxonomy" id="4537"/>
    <lineage>
        <taxon>Eukaryota</taxon>
        <taxon>Viridiplantae</taxon>
        <taxon>Streptophyta</taxon>
        <taxon>Embryophyta</taxon>
        <taxon>Tracheophyta</taxon>
        <taxon>Spermatophyta</taxon>
        <taxon>Magnoliopsida</taxon>
        <taxon>Liliopsida</taxon>
        <taxon>Poales</taxon>
        <taxon>Poaceae</taxon>
        <taxon>BOP clade</taxon>
        <taxon>Oryzoideae</taxon>
        <taxon>Oryzeae</taxon>
        <taxon>Oryzinae</taxon>
        <taxon>Oryza</taxon>
    </lineage>
</organism>
<dbReference type="STRING" id="4537.A0A0E0LIP4"/>